<evidence type="ECO:0000256" key="16">
    <source>
        <dbReference type="PIRSR" id="PIRSR000381-1"/>
    </source>
</evidence>
<dbReference type="GO" id="GO:0008705">
    <property type="term" value="F:methionine synthase activity"/>
    <property type="evidence" value="ECO:0007669"/>
    <property type="project" value="UniProtKB-UniRule"/>
</dbReference>
<dbReference type="InterPro" id="IPR011005">
    <property type="entry name" value="Dihydropteroate_synth-like_sf"/>
</dbReference>
<feature type="binding site" evidence="17">
    <location>
        <position position="986"/>
    </location>
    <ligand>
        <name>S-adenosyl-L-methionine</name>
        <dbReference type="ChEBI" id="CHEBI:59789"/>
    </ligand>
</feature>
<proteinExistence type="inferred from homology"/>
<dbReference type="GO" id="GO:0046653">
    <property type="term" value="P:tetrahydrofolate metabolic process"/>
    <property type="evidence" value="ECO:0007669"/>
    <property type="project" value="TreeGrafter"/>
</dbReference>
<dbReference type="Gene3D" id="1.10.288.10">
    <property type="entry name" value="Cobalamin-dependent Methionine Synthase, domain 2"/>
    <property type="match status" value="1"/>
</dbReference>
<dbReference type="GO" id="GO:0005829">
    <property type="term" value="C:cytosol"/>
    <property type="evidence" value="ECO:0007669"/>
    <property type="project" value="TreeGrafter"/>
</dbReference>
<protein>
    <recommendedName>
        <fullName evidence="15">Methionine synthase</fullName>
        <ecNumber evidence="15">2.1.1.13</ecNumber>
    </recommendedName>
    <alternativeName>
        <fullName evidence="15">5-methyltetrahydrofolate--homocysteine methyltransferase</fullName>
    </alternativeName>
</protein>
<dbReference type="PIRSF" id="PIRSF000381">
    <property type="entry name" value="MetH"/>
    <property type="match status" value="1"/>
</dbReference>
<keyword evidence="8 15" id="KW-0808">Transferase</keyword>
<evidence type="ECO:0000256" key="15">
    <source>
        <dbReference type="PIRNR" id="PIRNR000381"/>
    </source>
</evidence>
<feature type="binding site" evidence="17">
    <location>
        <position position="722"/>
    </location>
    <ligand>
        <name>methylcob(III)alamin</name>
        <dbReference type="ChEBI" id="CHEBI:28115"/>
    </ligand>
</feature>
<feature type="domain" description="AdoMet activation" evidence="21">
    <location>
        <begin position="936"/>
        <end position="1274"/>
    </location>
</feature>
<evidence type="ECO:0000313" key="25">
    <source>
        <dbReference type="WBParaSite" id="PgR019_g030_t01"/>
    </source>
</evidence>
<comment type="cofactor">
    <cofactor evidence="2 15 16">
        <name>methylcob(III)alamin</name>
        <dbReference type="ChEBI" id="CHEBI:28115"/>
    </cofactor>
</comment>
<evidence type="ECO:0000256" key="5">
    <source>
        <dbReference type="ARBA" id="ARBA00022603"/>
    </source>
</evidence>
<reference evidence="25" key="1">
    <citation type="submission" date="2022-11" db="UniProtKB">
        <authorList>
            <consortium name="WormBaseParasite"/>
        </authorList>
    </citation>
    <scope>IDENTIFICATION</scope>
</reference>
<dbReference type="Pfam" id="PF02607">
    <property type="entry name" value="B12-binding_2"/>
    <property type="match status" value="1"/>
</dbReference>
<dbReference type="Pfam" id="PF02965">
    <property type="entry name" value="Met_synt_B12"/>
    <property type="match status" value="1"/>
</dbReference>
<dbReference type="InterPro" id="IPR003759">
    <property type="entry name" value="Cbl-bd_cap"/>
</dbReference>
<feature type="binding site" evidence="16 18">
    <location>
        <position position="272"/>
    </location>
    <ligand>
        <name>Zn(2+)</name>
        <dbReference type="ChEBI" id="CHEBI:29105"/>
    </ligand>
</feature>
<feature type="binding site" evidence="17">
    <location>
        <begin position="1236"/>
        <end position="1237"/>
    </location>
    <ligand>
        <name>S-adenosyl-L-methionine</name>
        <dbReference type="ChEBI" id="CHEBI:59789"/>
    </ligand>
</feature>
<dbReference type="InterPro" id="IPR036594">
    <property type="entry name" value="Meth_synthase_dom"/>
</dbReference>
<dbReference type="NCBIfam" id="TIGR02082">
    <property type="entry name" value="metH"/>
    <property type="match status" value="1"/>
</dbReference>
<dbReference type="Proteomes" id="UP000887569">
    <property type="component" value="Unplaced"/>
</dbReference>
<dbReference type="InterPro" id="IPR036589">
    <property type="entry name" value="HCY_dom_sf"/>
</dbReference>
<feature type="domain" description="B12-binding" evidence="22">
    <location>
        <begin position="785"/>
        <end position="920"/>
    </location>
</feature>
<dbReference type="InterPro" id="IPR004223">
    <property type="entry name" value="VitB12-dep_Met_synth_activ_dom"/>
</dbReference>
<keyword evidence="5 15" id="KW-0489">Methyltransferase</keyword>
<evidence type="ECO:0000256" key="4">
    <source>
        <dbReference type="ARBA" id="ARBA00010398"/>
    </source>
</evidence>
<dbReference type="EC" id="2.1.1.13" evidence="15"/>
<dbReference type="PROSITE" id="PS50972">
    <property type="entry name" value="PTERIN_BINDING"/>
    <property type="match status" value="1"/>
</dbReference>
<dbReference type="Pfam" id="PF00809">
    <property type="entry name" value="Pterin_bind"/>
    <property type="match status" value="1"/>
</dbReference>
<evidence type="ECO:0000256" key="3">
    <source>
        <dbReference type="ARBA" id="ARBA00005178"/>
    </source>
</evidence>
<dbReference type="GO" id="GO:0032259">
    <property type="term" value="P:methylation"/>
    <property type="evidence" value="ECO:0007669"/>
    <property type="project" value="UniProtKB-KW"/>
</dbReference>
<feature type="binding site" evidence="17">
    <location>
        <begin position="795"/>
        <end position="799"/>
    </location>
    <ligand>
        <name>methylcob(III)alamin</name>
        <dbReference type="ChEBI" id="CHEBI:28115"/>
    </ligand>
</feature>
<evidence type="ECO:0000259" key="19">
    <source>
        <dbReference type="PROSITE" id="PS50970"/>
    </source>
</evidence>
<dbReference type="InterPro" id="IPR011822">
    <property type="entry name" value="MetH"/>
</dbReference>
<dbReference type="WBParaSite" id="PgR019_g030_t01">
    <property type="protein sequence ID" value="PgR019_g030_t01"/>
    <property type="gene ID" value="PgR019_g030"/>
</dbReference>
<dbReference type="PROSITE" id="PS50974">
    <property type="entry name" value="ADOMET_ACTIVATION"/>
    <property type="match status" value="1"/>
</dbReference>
<evidence type="ECO:0000256" key="13">
    <source>
        <dbReference type="ARBA" id="ARBA00023167"/>
    </source>
</evidence>
<dbReference type="NCBIfam" id="NF007024">
    <property type="entry name" value="PRK09490.1"/>
    <property type="match status" value="1"/>
</dbReference>
<evidence type="ECO:0000256" key="17">
    <source>
        <dbReference type="PIRSR" id="PIRSR000381-2"/>
    </source>
</evidence>
<feature type="binding site" description="axial binding residue" evidence="16">
    <location>
        <position position="798"/>
    </location>
    <ligand>
        <name>methylcob(III)alamin</name>
        <dbReference type="ChEBI" id="CHEBI:28115"/>
    </ligand>
    <ligandPart>
        <name>Co</name>
        <dbReference type="ChEBI" id="CHEBI:27638"/>
    </ligandPart>
</feature>
<feature type="binding site" evidence="17">
    <location>
        <position position="1181"/>
    </location>
    <ligand>
        <name>S-adenosyl-L-methionine</name>
        <dbReference type="ChEBI" id="CHEBI:59789"/>
    </ligand>
</feature>
<evidence type="ECO:0000256" key="9">
    <source>
        <dbReference type="ARBA" id="ARBA00022691"/>
    </source>
</evidence>
<dbReference type="CDD" id="cd00740">
    <property type="entry name" value="MeTr"/>
    <property type="match status" value="1"/>
</dbReference>
<evidence type="ECO:0000259" key="23">
    <source>
        <dbReference type="PROSITE" id="PS51337"/>
    </source>
</evidence>
<evidence type="ECO:0000256" key="1">
    <source>
        <dbReference type="ARBA" id="ARBA00001947"/>
    </source>
</evidence>
<dbReference type="SUPFAM" id="SSF82282">
    <property type="entry name" value="Homocysteine S-methyltransferase"/>
    <property type="match status" value="1"/>
</dbReference>
<comment type="function">
    <text evidence="15">Catalyzes the transfer of a methyl group from methyl-cobalamin to homocysteine, yielding enzyme-bound cob(I)alamin and methionine. Subsequently, remethylates the cofactor using methyltetrahydrofolate.</text>
</comment>
<dbReference type="Pfam" id="PF02310">
    <property type="entry name" value="B12-binding"/>
    <property type="match status" value="1"/>
</dbReference>
<keyword evidence="9 15" id="KW-0949">S-adenosyl-L-methionine</keyword>
<dbReference type="PANTHER" id="PTHR45833">
    <property type="entry name" value="METHIONINE SYNTHASE"/>
    <property type="match status" value="1"/>
</dbReference>
<comment type="catalytic activity">
    <reaction evidence="15">
        <text>(6S)-5-methyl-5,6,7,8-tetrahydrofolate + L-homocysteine = (6S)-5,6,7,8-tetrahydrofolate + L-methionine</text>
        <dbReference type="Rhea" id="RHEA:11172"/>
        <dbReference type="ChEBI" id="CHEBI:18608"/>
        <dbReference type="ChEBI" id="CHEBI:57453"/>
        <dbReference type="ChEBI" id="CHEBI:57844"/>
        <dbReference type="ChEBI" id="CHEBI:58199"/>
        <dbReference type="EC" id="2.1.1.13"/>
    </reaction>
</comment>
<sequence>MAIIRSLSGTMPFSDRSLLAGIMKIRQEVFEAISRIAKERIMIIDGAMGTMLQREHLQEADFRADILKDHPKPLKGNNDILSLTRPDIVYKIHKLYLEAGADFIETNTFSGTAIAQADYQCEHLVHDINYRSAQIARKAADEIYEQTGVRRFVCGAIGPTNKTLSISPSVEHPEFRNITFQQLVKAYGEQARSLVEGGVDVLLVETVFDSANAKAALFAIRTLFEDDGIEEVPVFLSGTIVDLSGRTLSGQTGEAFLISTRQGRPVAVGLNCALGAKEMRPFIESIAMNTTALVLCYPNAGLPNALGGYDERPEDMAAALLSYASDGLVNIVGGCCGTTPDHIRAIAVAVKGVVPRKPPTSVYSGYMMLAGLEPFVIGAHTNFVNIGERCNVAGSRRFCNLIKKNKYEDAIGVARKQVENGAQILDINMDDGLLDGPSTMTKFLRLIASEPDIAKVPICVDSSNFEVLIAGLESCQGKCIVNSISLKEGEEVFLQKARLVKRYGAALVVMAFDEEGQATDTERKYKICERSYRLLIEEAAFDPCDIIFDPNILTIATGMEEHSEYGINFIEGTRLIKENLPGCFVSGGVSNFSFSFRGIEPVREAMHSVFLYHAIKAGMDMGIVNAGALPLYTDIRPDLLKLCEDLLWNKDSNATEKMLALAHDLVSGSKKPQTECDSWRQESVEKRLEYALVKGIDSHIVEDTEEARQDTSKYPRPLNVIEQPLMAGMAIVGDLFGSGKMFLPQVIKSARVMKKAVAHLIPFMDKEREENLKNKITVSNESPYQGTFVIATVKGDVHDIGKNIVAVVLGCNNFRVIDLGVMTPCEKIIKTAIDEKADFIGCSGLITPSLDEMVHVAREMQRAGLSIPLLIGGATTSKTHTAVKIAPRYSGPVIHCLDASKTVVACSSLCDPKTRDEFLADIAEEYEEVRIEHYESMKERRFMSLKAARSRALKLDFTHFQPVEPTFLGRKAFKKFDLNLVVPFIDWKPFFDVWQLRGKYPNRSYPRIFNDDNVGAEARRVFDDAQVTLRRLIDKEELKASAVISFFECCAYGDDILIFDHETRQHTATLFGLRQQCDKEYDQPCMCLSDFVAPGDHSNPTDYIGAFACTAGIGSRELCNALEKDRFDDYSSIMVKALADRLSEAMAEYLHMQVRRELWGYSLDEDLGTADLLSIKYKGIRPAPGYPSQPDHTEKMTLWRLLDVENLTGIKLTESFAMEPAASICGLYFAHPQSQYFAVGKIDKDQVEDYALRKKESVQSIEHWLAPILGYDVGK</sequence>
<organism evidence="24 25">
    <name type="scientific">Parascaris univalens</name>
    <name type="common">Nematode worm</name>
    <dbReference type="NCBI Taxonomy" id="6257"/>
    <lineage>
        <taxon>Eukaryota</taxon>
        <taxon>Metazoa</taxon>
        <taxon>Ecdysozoa</taxon>
        <taxon>Nematoda</taxon>
        <taxon>Chromadorea</taxon>
        <taxon>Rhabditida</taxon>
        <taxon>Spirurina</taxon>
        <taxon>Ascaridomorpha</taxon>
        <taxon>Ascaridoidea</taxon>
        <taxon>Ascarididae</taxon>
        <taxon>Parascaris</taxon>
    </lineage>
</organism>
<dbReference type="Gene3D" id="3.20.20.20">
    <property type="entry name" value="Dihydropteroate synthase-like"/>
    <property type="match status" value="1"/>
</dbReference>
<dbReference type="AlphaFoldDB" id="A0A915B020"/>
<evidence type="ECO:0000256" key="11">
    <source>
        <dbReference type="ARBA" id="ARBA00022737"/>
    </source>
</evidence>
<dbReference type="SMART" id="SM01018">
    <property type="entry name" value="B12-binding_2"/>
    <property type="match status" value="1"/>
</dbReference>
<dbReference type="GO" id="GO:0050667">
    <property type="term" value="P:homocysteine metabolic process"/>
    <property type="evidence" value="ECO:0007669"/>
    <property type="project" value="TreeGrafter"/>
</dbReference>
<feature type="binding site" evidence="16 18">
    <location>
        <position position="335"/>
    </location>
    <ligand>
        <name>Zn(2+)</name>
        <dbReference type="ChEBI" id="CHEBI:29105"/>
    </ligand>
</feature>
<dbReference type="GO" id="GO:0008270">
    <property type="term" value="F:zinc ion binding"/>
    <property type="evidence" value="ECO:0007669"/>
    <property type="project" value="UniProtKB-UniRule"/>
</dbReference>
<comment type="similarity">
    <text evidence="4">Belongs to the vitamin-B12 dependent methionine synthase family.</text>
</comment>
<dbReference type="InterPro" id="IPR000489">
    <property type="entry name" value="Pterin-binding_dom"/>
</dbReference>
<evidence type="ECO:0000256" key="10">
    <source>
        <dbReference type="ARBA" id="ARBA00022723"/>
    </source>
</evidence>
<feature type="domain" description="Hcy-binding" evidence="19">
    <location>
        <begin position="30"/>
        <end position="350"/>
    </location>
</feature>
<evidence type="ECO:0000259" key="22">
    <source>
        <dbReference type="PROSITE" id="PS51332"/>
    </source>
</evidence>
<evidence type="ECO:0000259" key="20">
    <source>
        <dbReference type="PROSITE" id="PS50972"/>
    </source>
</evidence>
<dbReference type="Gene3D" id="1.10.1240.10">
    <property type="entry name" value="Methionine synthase domain"/>
    <property type="match status" value="1"/>
</dbReference>
<dbReference type="PROSITE" id="PS50970">
    <property type="entry name" value="HCY"/>
    <property type="match status" value="1"/>
</dbReference>
<dbReference type="GO" id="GO:0031419">
    <property type="term" value="F:cobalamin binding"/>
    <property type="evidence" value="ECO:0007669"/>
    <property type="project" value="UniProtKB-UniRule"/>
</dbReference>
<keyword evidence="6 15" id="KW-0028">Amino-acid biosynthesis</keyword>
<dbReference type="Gene3D" id="3.10.196.10">
    <property type="entry name" value="Vitamin B12-dependent methionine synthase, activation domain"/>
    <property type="match status" value="1"/>
</dbReference>
<dbReference type="SUPFAM" id="SSF51717">
    <property type="entry name" value="Dihydropteroate synthetase-like"/>
    <property type="match status" value="1"/>
</dbReference>
<evidence type="ECO:0000256" key="14">
    <source>
        <dbReference type="ARBA" id="ARBA00023285"/>
    </source>
</evidence>
<dbReference type="InterPro" id="IPR037010">
    <property type="entry name" value="VitB12-dep_Met_synth_activ_sf"/>
</dbReference>
<dbReference type="PANTHER" id="PTHR45833:SF1">
    <property type="entry name" value="METHIONINE SYNTHASE"/>
    <property type="match status" value="1"/>
</dbReference>
<feature type="domain" description="B12-binding N-terminal" evidence="23">
    <location>
        <begin position="675"/>
        <end position="772"/>
    </location>
</feature>
<evidence type="ECO:0000256" key="8">
    <source>
        <dbReference type="ARBA" id="ARBA00022679"/>
    </source>
</evidence>
<keyword evidence="12 15" id="KW-0862">Zinc</keyword>
<dbReference type="FunFam" id="3.20.20.330:FF:000001">
    <property type="entry name" value="Methionine synthase"/>
    <property type="match status" value="1"/>
</dbReference>
<feature type="domain" description="Pterin-binding" evidence="20">
    <location>
        <begin position="383"/>
        <end position="644"/>
    </location>
</feature>
<evidence type="ECO:0000313" key="24">
    <source>
        <dbReference type="Proteomes" id="UP000887569"/>
    </source>
</evidence>
<dbReference type="SUPFAM" id="SSF56507">
    <property type="entry name" value="Methionine synthase activation domain-like"/>
    <property type="match status" value="1"/>
</dbReference>
<keyword evidence="13 15" id="KW-0486">Methionine biosynthesis</keyword>
<feature type="binding site" evidence="16 18">
    <location>
        <position position="336"/>
    </location>
    <ligand>
        <name>Zn(2+)</name>
        <dbReference type="ChEBI" id="CHEBI:29105"/>
    </ligand>
</feature>
<keyword evidence="14 15" id="KW-0170">Cobalt</keyword>
<dbReference type="FunFam" id="1.10.1240.10:FF:000001">
    <property type="entry name" value="Methionine synthase"/>
    <property type="match status" value="1"/>
</dbReference>
<name>A0A915B020_PARUN</name>
<keyword evidence="7 15" id="KW-0846">Cobalamin</keyword>
<dbReference type="InterPro" id="IPR006158">
    <property type="entry name" value="Cobalamin-bd"/>
</dbReference>
<comment type="domain">
    <text evidence="15">Modular enzyme with four functionally distinct domains. The isolated Hcy-binding domain catalyzes methyl transfer from free methylcobalamin to homocysteine. The Hcy-binding domain in association with the pterin-binding domain catalyzes the methylation of cob(I)alamin by methyltetrahydrofolate and the methylation of homocysteine. The B12-binding domain binds the cofactor. The AdoMet activation domain binds S-adenosyl-L-methionine. Under aerobic conditions cob(I)alamin can be converted to inactive cob(II)alamin. Reductive methylation by S-adenosyl-L-methionine and flavodoxin regenerates methylcobalamin.</text>
</comment>
<feature type="binding site" evidence="17">
    <location>
        <position position="847"/>
    </location>
    <ligand>
        <name>methylcob(III)alamin</name>
        <dbReference type="ChEBI" id="CHEBI:28115"/>
    </ligand>
</feature>
<dbReference type="FunFam" id="3.20.20.20:FF:000002">
    <property type="entry name" value="Methionine synthase"/>
    <property type="match status" value="1"/>
</dbReference>
<keyword evidence="10 15" id="KW-0479">Metal-binding</keyword>
<dbReference type="SUPFAM" id="SSF47644">
    <property type="entry name" value="Methionine synthase domain"/>
    <property type="match status" value="1"/>
</dbReference>
<evidence type="ECO:0000256" key="12">
    <source>
        <dbReference type="ARBA" id="ARBA00022833"/>
    </source>
</evidence>
<evidence type="ECO:0000256" key="18">
    <source>
        <dbReference type="PROSITE-ProRule" id="PRU00333"/>
    </source>
</evidence>
<dbReference type="InterPro" id="IPR050554">
    <property type="entry name" value="Met_Synthase/Corrinoid"/>
</dbReference>
<dbReference type="FunFam" id="3.40.50.280:FF:000001">
    <property type="entry name" value="Methionine synthase"/>
    <property type="match status" value="1"/>
</dbReference>
<keyword evidence="11" id="KW-0677">Repeat</keyword>
<keyword evidence="24" id="KW-1185">Reference proteome</keyword>
<dbReference type="Gene3D" id="3.40.50.280">
    <property type="entry name" value="Cobalamin-binding domain"/>
    <property type="match status" value="1"/>
</dbReference>
<comment type="cofactor">
    <cofactor evidence="1 15 18">
        <name>Zn(2+)</name>
        <dbReference type="ChEBI" id="CHEBI:29105"/>
    </cofactor>
</comment>
<comment type="pathway">
    <text evidence="3 15">Amino-acid biosynthesis; L-methionine biosynthesis via de novo pathway; L-methionine from L-homocysteine (MetH route): step 1/1.</text>
</comment>
<dbReference type="InterPro" id="IPR003726">
    <property type="entry name" value="HCY_dom"/>
</dbReference>
<dbReference type="Pfam" id="PF02574">
    <property type="entry name" value="S-methyl_trans"/>
    <property type="match status" value="1"/>
</dbReference>
<feature type="binding site" evidence="17">
    <location>
        <position position="899"/>
    </location>
    <ligand>
        <name>methylcob(III)alamin</name>
        <dbReference type="ChEBI" id="CHEBI:28115"/>
    </ligand>
</feature>
<accession>A0A915B020</accession>
<dbReference type="InterPro" id="IPR033706">
    <property type="entry name" value="Met_synthase_B12-bd"/>
</dbReference>
<evidence type="ECO:0000259" key="21">
    <source>
        <dbReference type="PROSITE" id="PS50974"/>
    </source>
</evidence>
<evidence type="ECO:0000256" key="2">
    <source>
        <dbReference type="ARBA" id="ARBA00001956"/>
    </source>
</evidence>
<evidence type="ECO:0000256" key="7">
    <source>
        <dbReference type="ARBA" id="ARBA00022628"/>
    </source>
</evidence>
<dbReference type="PROSITE" id="PS51337">
    <property type="entry name" value="B12_BINDING_NTER"/>
    <property type="match status" value="1"/>
</dbReference>
<dbReference type="InterPro" id="IPR036724">
    <property type="entry name" value="Cobalamin-bd_sf"/>
</dbReference>
<dbReference type="Gene3D" id="3.20.20.330">
    <property type="entry name" value="Homocysteine-binding-like domain"/>
    <property type="match status" value="1"/>
</dbReference>
<feature type="binding site" evidence="17">
    <location>
        <position position="843"/>
    </location>
    <ligand>
        <name>methylcob(III)alamin</name>
        <dbReference type="ChEBI" id="CHEBI:28115"/>
    </ligand>
</feature>
<dbReference type="SUPFAM" id="SSF52242">
    <property type="entry name" value="Cobalamin (vitamin B12)-binding domain"/>
    <property type="match status" value="1"/>
</dbReference>
<evidence type="ECO:0000256" key="6">
    <source>
        <dbReference type="ARBA" id="ARBA00022605"/>
    </source>
</evidence>
<dbReference type="CDD" id="cd02069">
    <property type="entry name" value="methionine_synthase_B12_BD"/>
    <property type="match status" value="1"/>
</dbReference>
<dbReference type="PROSITE" id="PS51332">
    <property type="entry name" value="B12_BINDING"/>
    <property type="match status" value="1"/>
</dbReference>